<dbReference type="PANTHER" id="PTHR23072:SF0">
    <property type="entry name" value="GPI ETHANOLAMINE PHOSPHATE TRANSFERASE 2"/>
    <property type="match status" value="1"/>
</dbReference>
<organism evidence="12 13">
    <name type="scientific">Paraglomus occultum</name>
    <dbReference type="NCBI Taxonomy" id="144539"/>
    <lineage>
        <taxon>Eukaryota</taxon>
        <taxon>Fungi</taxon>
        <taxon>Fungi incertae sedis</taxon>
        <taxon>Mucoromycota</taxon>
        <taxon>Glomeromycotina</taxon>
        <taxon>Glomeromycetes</taxon>
        <taxon>Paraglomerales</taxon>
        <taxon>Paraglomeraceae</taxon>
        <taxon>Paraglomus</taxon>
    </lineage>
</organism>
<dbReference type="GO" id="GO:0051267">
    <property type="term" value="F:CP2 mannose-ethanolamine phosphotransferase activity"/>
    <property type="evidence" value="ECO:0007669"/>
    <property type="project" value="TreeGrafter"/>
</dbReference>
<name>A0A9N9DNY1_9GLOM</name>
<dbReference type="InterPro" id="IPR017850">
    <property type="entry name" value="Alkaline_phosphatase_core_sf"/>
</dbReference>
<evidence type="ECO:0000256" key="5">
    <source>
        <dbReference type="ARBA" id="ARBA00022502"/>
    </source>
</evidence>
<protein>
    <recommendedName>
        <fullName evidence="4 11">GPI ethanolamine phosphate transferase 2</fullName>
    </recommendedName>
</protein>
<proteinExistence type="inferred from homology"/>
<dbReference type="EMBL" id="CAJVPJ010003580">
    <property type="protein sequence ID" value="CAG8641938.1"/>
    <property type="molecule type" value="Genomic_DNA"/>
</dbReference>
<evidence type="ECO:0000256" key="3">
    <source>
        <dbReference type="ARBA" id="ARBA00005315"/>
    </source>
</evidence>
<comment type="similarity">
    <text evidence="3 11">Belongs to the PIGG/PIGN/PIGO family. PIGG subfamily.</text>
</comment>
<dbReference type="InterPro" id="IPR002591">
    <property type="entry name" value="Phosphodiest/P_Trfase"/>
</dbReference>
<dbReference type="Pfam" id="PF01663">
    <property type="entry name" value="Phosphodiest"/>
    <property type="match status" value="1"/>
</dbReference>
<comment type="subcellular location">
    <subcellularLocation>
        <location evidence="1 11">Endoplasmic reticulum membrane</location>
        <topology evidence="1 11">Multi-pass membrane protein</topology>
    </subcellularLocation>
</comment>
<comment type="pathway">
    <text evidence="2 11">Glycolipid biosynthesis; glycosylphosphatidylinositol-anchor biosynthesis.</text>
</comment>
<comment type="caution">
    <text evidence="12">The sequence shown here is derived from an EMBL/GenBank/DDBJ whole genome shotgun (WGS) entry which is preliminary data.</text>
</comment>
<gene>
    <name evidence="12" type="ORF">POCULU_LOCUS9466</name>
</gene>
<feature type="non-terminal residue" evidence="12">
    <location>
        <position position="1"/>
    </location>
</feature>
<evidence type="ECO:0000256" key="4">
    <source>
        <dbReference type="ARBA" id="ARBA00020830"/>
    </source>
</evidence>
<evidence type="ECO:0000256" key="6">
    <source>
        <dbReference type="ARBA" id="ARBA00022679"/>
    </source>
</evidence>
<evidence type="ECO:0000256" key="10">
    <source>
        <dbReference type="ARBA" id="ARBA00023136"/>
    </source>
</evidence>
<dbReference type="InterPro" id="IPR037674">
    <property type="entry name" value="PIG-G_N"/>
</dbReference>
<keyword evidence="13" id="KW-1185">Reference proteome</keyword>
<sequence length="426" mass="47435">MFTKSWASLALLLIVQTIGLGLFAKGFFPYKTNLSGFASPDDVPPLPEHGNATPKPSFDRLVFMLIDALRSDFVFGESSEMKFVQSLITNRHAIPFTALATAPTVTLPRIKALTTGTVPNFLDAILNIAESDTSTSLAYQDNWLVQFKNSANKSISFFGDDTWIKLFPGIFDRIDGTTSFFVSDTVEVDLNVTRNVIPQLARNDWDVLIFHYLGLDHVGHLAGPCSPLMTPKQQEMDKVVKVIYDTITEQDKERKRLNTNAKPTLFILGGDHGMNEAGNHGGSSAGEITTALVFMSSEYGLFKAVPPTFTIPHNVPYFQYYRVVNQVDLVPTLSYLFGIPIPKNSLGQMLLDVLSDHDVFDQLRALQLNAHQIAGILTSNWVSFNRLPDATVETTLDSNLHCAREENDRDILQCLYKVAYYYHALA</sequence>
<dbReference type="PANTHER" id="PTHR23072">
    <property type="entry name" value="PHOSPHATIDYLINOSITOL GLYCAN-RELATED"/>
    <property type="match status" value="1"/>
</dbReference>
<keyword evidence="7" id="KW-0812">Transmembrane</keyword>
<dbReference type="OrthoDB" id="272139at2759"/>
<reference evidence="12" key="1">
    <citation type="submission" date="2021-06" db="EMBL/GenBank/DDBJ databases">
        <authorList>
            <person name="Kallberg Y."/>
            <person name="Tangrot J."/>
            <person name="Rosling A."/>
        </authorList>
    </citation>
    <scope>NUCLEOTIDE SEQUENCE</scope>
    <source>
        <strain evidence="12">IA702</strain>
    </source>
</reference>
<comment type="function">
    <text evidence="11">Ethanolamine phosphate transferase involved in glycosylphosphatidylinositol-anchor biosynthesis. Transfers ethanolamine phosphate to the GPI second mannose.</text>
</comment>
<accession>A0A9N9DNY1</accession>
<dbReference type="CDD" id="cd16024">
    <property type="entry name" value="GPI_EPT_2"/>
    <property type="match status" value="1"/>
</dbReference>
<dbReference type="Gene3D" id="3.40.720.10">
    <property type="entry name" value="Alkaline Phosphatase, subunit A"/>
    <property type="match status" value="1"/>
</dbReference>
<evidence type="ECO:0000256" key="1">
    <source>
        <dbReference type="ARBA" id="ARBA00004477"/>
    </source>
</evidence>
<evidence type="ECO:0000256" key="9">
    <source>
        <dbReference type="ARBA" id="ARBA00022989"/>
    </source>
</evidence>
<keyword evidence="5 11" id="KW-0337">GPI-anchor biosynthesis</keyword>
<keyword evidence="8 11" id="KW-0256">Endoplasmic reticulum</keyword>
<dbReference type="AlphaFoldDB" id="A0A9N9DNY1"/>
<dbReference type="GO" id="GO:0005789">
    <property type="term" value="C:endoplasmic reticulum membrane"/>
    <property type="evidence" value="ECO:0007669"/>
    <property type="project" value="UniProtKB-SubCell"/>
</dbReference>
<dbReference type="SUPFAM" id="SSF53649">
    <property type="entry name" value="Alkaline phosphatase-like"/>
    <property type="match status" value="1"/>
</dbReference>
<keyword evidence="10" id="KW-0472">Membrane</keyword>
<evidence type="ECO:0000256" key="8">
    <source>
        <dbReference type="ARBA" id="ARBA00022824"/>
    </source>
</evidence>
<evidence type="ECO:0000256" key="2">
    <source>
        <dbReference type="ARBA" id="ARBA00004687"/>
    </source>
</evidence>
<evidence type="ECO:0000256" key="7">
    <source>
        <dbReference type="ARBA" id="ARBA00022692"/>
    </source>
</evidence>
<evidence type="ECO:0000256" key="11">
    <source>
        <dbReference type="RuleBase" id="RU367106"/>
    </source>
</evidence>
<keyword evidence="9" id="KW-1133">Transmembrane helix</keyword>
<evidence type="ECO:0000313" key="13">
    <source>
        <dbReference type="Proteomes" id="UP000789572"/>
    </source>
</evidence>
<dbReference type="GO" id="GO:0006506">
    <property type="term" value="P:GPI anchor biosynthetic process"/>
    <property type="evidence" value="ECO:0007669"/>
    <property type="project" value="UniProtKB-KW"/>
</dbReference>
<keyword evidence="6 11" id="KW-0808">Transferase</keyword>
<evidence type="ECO:0000313" key="12">
    <source>
        <dbReference type="EMBL" id="CAG8641938.1"/>
    </source>
</evidence>
<dbReference type="InterPro" id="IPR039527">
    <property type="entry name" value="PIGG/GPI7"/>
</dbReference>
<dbReference type="Proteomes" id="UP000789572">
    <property type="component" value="Unassembled WGS sequence"/>
</dbReference>